<gene>
    <name evidence="9" type="ORF">NKI27_03010</name>
</gene>
<dbReference type="PANTHER" id="PTHR34979:SF1">
    <property type="entry name" value="INNER MEMBRANE PROTEIN YGAZ"/>
    <property type="match status" value="1"/>
</dbReference>
<keyword evidence="3" id="KW-0813">Transport</keyword>
<feature type="transmembrane region" description="Helical" evidence="8">
    <location>
        <begin position="25"/>
        <end position="45"/>
    </location>
</feature>
<protein>
    <submittedName>
        <fullName evidence="9">AzlC family ABC transporter permease</fullName>
    </submittedName>
</protein>
<evidence type="ECO:0000256" key="2">
    <source>
        <dbReference type="ARBA" id="ARBA00010735"/>
    </source>
</evidence>
<evidence type="ECO:0000256" key="3">
    <source>
        <dbReference type="ARBA" id="ARBA00022448"/>
    </source>
</evidence>
<feature type="transmembrane region" description="Helical" evidence="8">
    <location>
        <begin position="51"/>
        <end position="76"/>
    </location>
</feature>
<keyword evidence="10" id="KW-1185">Reference proteome</keyword>
<name>A0ABY6N3R6_9ALTE</name>
<evidence type="ECO:0000313" key="9">
    <source>
        <dbReference type="EMBL" id="UZE96736.1"/>
    </source>
</evidence>
<dbReference type="RefSeq" id="WP_265048221.1">
    <property type="nucleotide sequence ID" value="NZ_CP100390.1"/>
</dbReference>
<evidence type="ECO:0000256" key="1">
    <source>
        <dbReference type="ARBA" id="ARBA00004651"/>
    </source>
</evidence>
<accession>A0ABY6N3R6</accession>
<evidence type="ECO:0000256" key="4">
    <source>
        <dbReference type="ARBA" id="ARBA00022475"/>
    </source>
</evidence>
<evidence type="ECO:0000256" key="5">
    <source>
        <dbReference type="ARBA" id="ARBA00022692"/>
    </source>
</evidence>
<reference evidence="9" key="1">
    <citation type="submission" date="2022-06" db="EMBL/GenBank/DDBJ databases">
        <title>Alkalimarinus sp. nov., isolated from gut of a Alitta virens.</title>
        <authorList>
            <person name="Yang A.I."/>
            <person name="Shin N.-R."/>
        </authorList>
    </citation>
    <scope>NUCLEOTIDE SEQUENCE</scope>
    <source>
        <strain evidence="9">A2M4</strain>
    </source>
</reference>
<sequence length="259" mass="28436">MTTPDQSLLSSQPSQPVTIANSFKMTLPVLFGYVPMGMAFGLLLADQGYAWYWATIMGVVIFAGAAQFMAIGLLAASAGMFEVAMTTLLLNSRHVFYGLSLIHHLKATGWRKLYIIFGLTDETYSLLTAHHALKHQSHTEKTPLENQEEGKFQFIIAALNQSYWVLGCTIGALLGGAITFDTTGLDFTLPALFMVLVIEQYKATRKLFPFVIALICAIASLTLFDSDSMLLISITMTLALLLGKQQLDIRGLNSRRSAK</sequence>
<dbReference type="InterPro" id="IPR011606">
    <property type="entry name" value="Brnchd-chn_aa_trnsp_permease"/>
</dbReference>
<evidence type="ECO:0000256" key="7">
    <source>
        <dbReference type="ARBA" id="ARBA00023136"/>
    </source>
</evidence>
<keyword evidence="7 8" id="KW-0472">Membrane</keyword>
<dbReference type="EMBL" id="CP100390">
    <property type="protein sequence ID" value="UZE96736.1"/>
    <property type="molecule type" value="Genomic_DNA"/>
</dbReference>
<evidence type="ECO:0000313" key="10">
    <source>
        <dbReference type="Proteomes" id="UP001163739"/>
    </source>
</evidence>
<proteinExistence type="inferred from homology"/>
<keyword evidence="5 8" id="KW-0812">Transmembrane</keyword>
<dbReference type="Pfam" id="PF03591">
    <property type="entry name" value="AzlC"/>
    <property type="match status" value="1"/>
</dbReference>
<evidence type="ECO:0000256" key="8">
    <source>
        <dbReference type="SAM" id="Phobius"/>
    </source>
</evidence>
<dbReference type="Proteomes" id="UP001163739">
    <property type="component" value="Chromosome"/>
</dbReference>
<keyword evidence="4" id="KW-1003">Cell membrane</keyword>
<evidence type="ECO:0000256" key="6">
    <source>
        <dbReference type="ARBA" id="ARBA00022989"/>
    </source>
</evidence>
<feature type="transmembrane region" description="Helical" evidence="8">
    <location>
        <begin position="207"/>
        <end position="224"/>
    </location>
</feature>
<keyword evidence="6 8" id="KW-1133">Transmembrane helix</keyword>
<dbReference type="PANTHER" id="PTHR34979">
    <property type="entry name" value="INNER MEMBRANE PROTEIN YGAZ"/>
    <property type="match status" value="1"/>
</dbReference>
<comment type="subcellular location">
    <subcellularLocation>
        <location evidence="1">Cell membrane</location>
        <topology evidence="1">Multi-pass membrane protein</topology>
    </subcellularLocation>
</comment>
<organism evidence="9 10">
    <name type="scientific">Alkalimarinus alittae</name>
    <dbReference type="NCBI Taxonomy" id="2961619"/>
    <lineage>
        <taxon>Bacteria</taxon>
        <taxon>Pseudomonadati</taxon>
        <taxon>Pseudomonadota</taxon>
        <taxon>Gammaproteobacteria</taxon>
        <taxon>Alteromonadales</taxon>
        <taxon>Alteromonadaceae</taxon>
        <taxon>Alkalimarinus</taxon>
    </lineage>
</organism>
<comment type="similarity">
    <text evidence="2">Belongs to the AzlC family.</text>
</comment>